<dbReference type="PANTHER" id="PTHR43798">
    <property type="entry name" value="MONOACYLGLYCEROL LIPASE"/>
    <property type="match status" value="1"/>
</dbReference>
<dbReference type="SUPFAM" id="SSF53474">
    <property type="entry name" value="alpha/beta-Hydrolases"/>
    <property type="match status" value="1"/>
</dbReference>
<evidence type="ECO:0000313" key="2">
    <source>
        <dbReference type="EMBL" id="PHX54157.1"/>
    </source>
</evidence>
<dbReference type="GO" id="GO:0016020">
    <property type="term" value="C:membrane"/>
    <property type="evidence" value="ECO:0007669"/>
    <property type="project" value="TreeGrafter"/>
</dbReference>
<dbReference type="InterPro" id="IPR000073">
    <property type="entry name" value="AB_hydrolase_1"/>
</dbReference>
<dbReference type="Pfam" id="PF00561">
    <property type="entry name" value="Abhydrolase_1"/>
    <property type="match status" value="1"/>
</dbReference>
<sequence length="285" mass="32427">MMLIRNTLKLPEIELSYLEWKPESENQKVPRLLLLHGLADSAVVWTSLGNYLSNRYHIVAPDMRGHGESSKPDIGYTFESAIADLEALMVHLNWHDAHILGHSWTGKLAPIWARQNPDRFCSMILVDPIFITKLPAVLKLTLPIVYRKLDCLKCMGPFATLSEAETAAKLSGEYAGWSDVQQMVFQNQIEQKLDGTWGSKFVIAARNQIFTEVMKVAGLTEDINLPTLFIQPEKGVNRMAWQMQPYQTYLKNLVIAKVPGNHWSFLTEPETFNQTVAEFLETRKP</sequence>
<evidence type="ECO:0000259" key="1">
    <source>
        <dbReference type="Pfam" id="PF00561"/>
    </source>
</evidence>
<dbReference type="Gene3D" id="3.40.50.1820">
    <property type="entry name" value="alpha/beta hydrolase"/>
    <property type="match status" value="1"/>
</dbReference>
<dbReference type="PANTHER" id="PTHR43798:SF33">
    <property type="entry name" value="HYDROLASE, PUTATIVE (AFU_ORTHOLOGUE AFUA_2G14860)-RELATED"/>
    <property type="match status" value="1"/>
</dbReference>
<dbReference type="InterPro" id="IPR029058">
    <property type="entry name" value="AB_hydrolase_fold"/>
</dbReference>
<feature type="domain" description="AB hydrolase-1" evidence="1">
    <location>
        <begin position="30"/>
        <end position="131"/>
    </location>
</feature>
<evidence type="ECO:0000313" key="3">
    <source>
        <dbReference type="Proteomes" id="UP000226442"/>
    </source>
</evidence>
<reference evidence="2" key="1">
    <citation type="submission" date="2017-10" db="EMBL/GenBank/DDBJ databases">
        <title>Draft genome sequence of the planktic cyanobacteria Tychonema bourrellyi isolated from alpine lentic freshwater.</title>
        <authorList>
            <person name="Tett A."/>
            <person name="Armanini F."/>
            <person name="Asnicar F."/>
            <person name="Boscaini A."/>
            <person name="Pasolli E."/>
            <person name="Zolfo M."/>
            <person name="Donati C."/>
            <person name="Salmaso N."/>
            <person name="Segata N."/>
        </authorList>
    </citation>
    <scope>NUCLEOTIDE SEQUENCE</scope>
    <source>
        <strain evidence="2">FEM_GT703</strain>
    </source>
</reference>
<keyword evidence="2" id="KW-0378">Hydrolase</keyword>
<gene>
    <name evidence="2" type="ORF">CP500_017680</name>
</gene>
<dbReference type="EMBL" id="NXIB02000120">
    <property type="protein sequence ID" value="PHX54157.1"/>
    <property type="molecule type" value="Genomic_DNA"/>
</dbReference>
<comment type="caution">
    <text evidence="2">The sequence shown here is derived from an EMBL/GenBank/DDBJ whole genome shotgun (WGS) entry which is preliminary data.</text>
</comment>
<accession>A0A2G4EYB2</accession>
<keyword evidence="3" id="KW-1185">Reference proteome</keyword>
<dbReference type="PRINTS" id="PR00111">
    <property type="entry name" value="ABHYDROLASE"/>
</dbReference>
<dbReference type="AlphaFoldDB" id="A0A2G4EYB2"/>
<dbReference type="GO" id="GO:0046464">
    <property type="term" value="P:acylglycerol catabolic process"/>
    <property type="evidence" value="ECO:0007669"/>
    <property type="project" value="TreeGrafter"/>
</dbReference>
<name>A0A2G4EYB2_9CYAN</name>
<proteinExistence type="predicted"/>
<dbReference type="OrthoDB" id="9775557at2"/>
<dbReference type="Proteomes" id="UP000226442">
    <property type="component" value="Unassembled WGS sequence"/>
</dbReference>
<organism evidence="2 3">
    <name type="scientific">Tychonema bourrellyi FEM_GT703</name>
    <dbReference type="NCBI Taxonomy" id="2040638"/>
    <lineage>
        <taxon>Bacteria</taxon>
        <taxon>Bacillati</taxon>
        <taxon>Cyanobacteriota</taxon>
        <taxon>Cyanophyceae</taxon>
        <taxon>Oscillatoriophycideae</taxon>
        <taxon>Oscillatoriales</taxon>
        <taxon>Microcoleaceae</taxon>
        <taxon>Tychonema</taxon>
    </lineage>
</organism>
<protein>
    <submittedName>
        <fullName evidence="2">Alpha/beta hydrolase</fullName>
    </submittedName>
</protein>
<dbReference type="InterPro" id="IPR050266">
    <property type="entry name" value="AB_hydrolase_sf"/>
</dbReference>
<dbReference type="GO" id="GO:0047372">
    <property type="term" value="F:monoacylglycerol lipase activity"/>
    <property type="evidence" value="ECO:0007669"/>
    <property type="project" value="TreeGrafter"/>
</dbReference>